<evidence type="ECO:0000313" key="4">
    <source>
        <dbReference type="Proteomes" id="UP000009027"/>
    </source>
</evidence>
<dbReference type="AlphaFoldDB" id="F9WVT4"/>
<dbReference type="Gene3D" id="1.10.287.1490">
    <property type="match status" value="1"/>
</dbReference>
<proteinExistence type="predicted"/>
<evidence type="ECO:0000313" key="3">
    <source>
        <dbReference type="EMBL" id="CCD21694.1"/>
    </source>
</evidence>
<feature type="region of interest" description="Disordered" evidence="2">
    <location>
        <begin position="1048"/>
        <end position="1075"/>
    </location>
</feature>
<feature type="coiled-coil region" evidence="1">
    <location>
        <begin position="607"/>
        <end position="641"/>
    </location>
</feature>
<protein>
    <submittedName>
        <fullName evidence="3">Uncharacterized protein</fullName>
    </submittedName>
</protein>
<feature type="compositionally biased region" description="Polar residues" evidence="2">
    <location>
        <begin position="1057"/>
        <end position="1068"/>
    </location>
</feature>
<organism evidence="3 4">
    <name type="scientific">Trypanosoma vivax (strain Y486)</name>
    <dbReference type="NCBI Taxonomy" id="1055687"/>
    <lineage>
        <taxon>Eukaryota</taxon>
        <taxon>Discoba</taxon>
        <taxon>Euglenozoa</taxon>
        <taxon>Kinetoplastea</taxon>
        <taxon>Metakinetoplastina</taxon>
        <taxon>Trypanosomatida</taxon>
        <taxon>Trypanosomatidae</taxon>
        <taxon>Trypanosoma</taxon>
        <taxon>Duttonella</taxon>
    </lineage>
</organism>
<name>F9WVT4_TRYVY</name>
<gene>
    <name evidence="3" type="ORF">TvY486_0004190</name>
</gene>
<evidence type="ECO:0000256" key="2">
    <source>
        <dbReference type="SAM" id="MobiDB-lite"/>
    </source>
</evidence>
<accession>F9WVT4</accession>
<keyword evidence="1" id="KW-0175">Coiled coil</keyword>
<dbReference type="EMBL" id="CAEX01008139">
    <property type="protein sequence ID" value="CCD21694.1"/>
    <property type="molecule type" value="Genomic_DNA"/>
</dbReference>
<dbReference type="Proteomes" id="UP000009027">
    <property type="component" value="Unassembled WGS sequence"/>
</dbReference>
<evidence type="ECO:0000256" key="1">
    <source>
        <dbReference type="SAM" id="Coils"/>
    </source>
</evidence>
<keyword evidence="4" id="KW-1185">Reference proteome</keyword>
<reference evidence="3 4" key="1">
    <citation type="journal article" date="2012" name="Proc. Natl. Acad. Sci. U.S.A.">
        <title>Antigenic diversity is generated by distinct evolutionary mechanisms in African trypanosome species.</title>
        <authorList>
            <person name="Jackson A.P."/>
            <person name="Berry A."/>
            <person name="Aslett M."/>
            <person name="Allison H.C."/>
            <person name="Burton P."/>
            <person name="Vavrova-Anderson J."/>
            <person name="Brown R."/>
            <person name="Browne H."/>
            <person name="Corton N."/>
            <person name="Hauser H."/>
            <person name="Gamble J."/>
            <person name="Gilderthorp R."/>
            <person name="Marcello L."/>
            <person name="McQuillan J."/>
            <person name="Otto T.D."/>
            <person name="Quail M.A."/>
            <person name="Sanders M.J."/>
            <person name="van Tonder A."/>
            <person name="Ginger M.L."/>
            <person name="Field M.C."/>
            <person name="Barry J.D."/>
            <person name="Hertz-Fowler C."/>
            <person name="Berriman M."/>
        </authorList>
    </citation>
    <scope>NUCLEOTIDE SEQUENCE</scope>
    <source>
        <strain evidence="3 4">Y486</strain>
    </source>
</reference>
<sequence length="1114" mass="118828">MVETLITPVVECRMTELKGSLISGGSPESLMEDRGKERLVSEQVAAIQNVLSNLEASGLQRLGSLVLLLRRSYELLHKAQGLQKQAAEKILSAKSSAMCRFHWRIAEEERCIASLKLSASTTSAKISGLQVRLDDVVSAAASAKKGVEEAQNITKQQGQAASSTILKCEEVRAVVAHTTKAISTAESSLITARRAAGLAQRAYEVTGSAVEEIDKALVSIKEAQNGYKDTSGAQRNVDESTAVTAASLDEVNKYSGQPVWPVSYRGHKASHRSCESFNRANAHANEHDEQHLWALGLFEEGQFVSSDLNQLVNNVTKLKELSALVGAKLQAATASTELAVKHVDAAKQHVQLALEDGRDGERNRTQAAELSARTFREAACEKKMQFVFSDDALHGLKGNVTLLKEQRSLVSGQPLPLDKGDHVHGSVLALPEYSQLPASGASGSADKTKKAADLAISAARKTKEGAEEVLASIAAYIAVLTKISDSIACSDLVPSTDYDACGVAVGGVTEVSLASSVSKYITLQNVTATERVDERLVHLIEKWRAVLAMRKESVLHAESAVGHAAETEKMTMAGQKDTFCRAVDHLRGMTDFIIVLRERPQSGKLATAEAGAKLRVLEDSLESAKQKVASVEAMIKDAAAAVSSSGSAANEVRIASASVARAKAAADTSLTNANKAVEEVRNAKVIIDSSQRDISSAHKIVAATNGTCSEVMMVLERVDSDLKSLETRLGDVQKTLSDSATELSGDGAINMQSDCTILRAAAPLESAEYRADVLALFSGPLYAAKLKTCVNNTLREFVRVIRDLESVEEAVQIVVENVEEASVHVISANARAAKAGDGATQARKLAELSAMESKKAQEEILLEEARAVCGLVRQLGSLKSQFTSLRKEALVRVQSVIEASTETDLACDTEKLSVSNEHSRAKGTVELVGTAGSETARPPSTVAEAVETVDKAIKDISGLLEAVSKRLSSITVNMGDLKVDVSDCALFGGSVTEDSLTSAAARYAQLVSSGGRLHTEGGLRDELVKWLRQLKACGETVLRAGGTEMKTSGMRMGPDTLDSTDATTSGPESASEGDEARVAIAADTPVQYKKVETSLYGFSCQARHFSCYWCWFSY</sequence>